<feature type="transmembrane region" description="Helical" evidence="8">
    <location>
        <begin position="122"/>
        <end position="142"/>
    </location>
</feature>
<name>A0ABQ2V5K0_9ACTN</name>
<evidence type="ECO:0000256" key="3">
    <source>
        <dbReference type="ARBA" id="ARBA00022676"/>
    </source>
</evidence>
<protein>
    <recommendedName>
        <fullName evidence="11">Integral membrane protein</fullName>
    </recommendedName>
</protein>
<keyword evidence="2" id="KW-1003">Cell membrane</keyword>
<keyword evidence="7 8" id="KW-0472">Membrane</keyword>
<proteinExistence type="predicted"/>
<keyword evidence="10" id="KW-1185">Reference proteome</keyword>
<evidence type="ECO:0000256" key="1">
    <source>
        <dbReference type="ARBA" id="ARBA00004651"/>
    </source>
</evidence>
<organism evidence="9 10">
    <name type="scientific">Streptomyces albospinus</name>
    <dbReference type="NCBI Taxonomy" id="285515"/>
    <lineage>
        <taxon>Bacteria</taxon>
        <taxon>Bacillati</taxon>
        <taxon>Actinomycetota</taxon>
        <taxon>Actinomycetes</taxon>
        <taxon>Kitasatosporales</taxon>
        <taxon>Streptomycetaceae</taxon>
        <taxon>Streptomyces</taxon>
    </lineage>
</organism>
<evidence type="ECO:0000256" key="5">
    <source>
        <dbReference type="ARBA" id="ARBA00022692"/>
    </source>
</evidence>
<feature type="transmembrane region" description="Helical" evidence="8">
    <location>
        <begin position="149"/>
        <end position="168"/>
    </location>
</feature>
<evidence type="ECO:0000256" key="6">
    <source>
        <dbReference type="ARBA" id="ARBA00022989"/>
    </source>
</evidence>
<evidence type="ECO:0000313" key="9">
    <source>
        <dbReference type="EMBL" id="GGU70109.1"/>
    </source>
</evidence>
<feature type="transmembrane region" description="Helical" evidence="8">
    <location>
        <begin position="314"/>
        <end position="333"/>
    </location>
</feature>
<evidence type="ECO:0000256" key="8">
    <source>
        <dbReference type="SAM" id="Phobius"/>
    </source>
</evidence>
<dbReference type="PANTHER" id="PTHR33908:SF11">
    <property type="entry name" value="MEMBRANE PROTEIN"/>
    <property type="match status" value="1"/>
</dbReference>
<feature type="transmembrane region" description="Helical" evidence="8">
    <location>
        <begin position="54"/>
        <end position="73"/>
    </location>
</feature>
<comment type="caution">
    <text evidence="9">The sequence shown here is derived from an EMBL/GenBank/DDBJ whole genome shotgun (WGS) entry which is preliminary data.</text>
</comment>
<evidence type="ECO:0000256" key="4">
    <source>
        <dbReference type="ARBA" id="ARBA00022679"/>
    </source>
</evidence>
<evidence type="ECO:0000256" key="2">
    <source>
        <dbReference type="ARBA" id="ARBA00022475"/>
    </source>
</evidence>
<sequence length="532" mass="56871">MEAPRPLAGGRATYGGRATEWSRAIRDGRALRRAPVQVYGLRPLPADVSAPSPLPWLAAVCALFVILQVALVAPGSGLGWDETVYASQVSRHAPPAFFSAPRARGITYLIAPVTELTSSPTVLRIVLALLSGAGLLGALWIWRRLLPTRVLALGGALFATLWITLYYAPQAMPNPWSAYATLAAVGCFLRAVRDRTDRRARVMLPLAVAVVALMRPPDAVWLVLALAAAALVVPRWRRPALVLLLVAGLLLGGADWIVEAYTRYGGLFARLHRAAEIQGGIGWNLAVEDQIRSLDGVGLCRPCDVPWTHPVTAAWWFTLPVLFLGGALAAVRAKRPATALLPGAVAVVMAVPYLFLIDYAAPRFLLPSYALLALPVADCLCRLIARGGRLRPLATLLVAVALLGHLAIQGAVLTGNTARNRHMRQDFRAVATALHGLGVRPPCTLSGENAVQIAYYTGCFSRQIGGPDASITPEGLLAEAARRPVALLVPPRTAPPAFARAWHPAPLSGATRFRGYRAYLAPVPKAPKRAAR</sequence>
<gene>
    <name evidence="9" type="ORF">GCM10010211_39690</name>
</gene>
<dbReference type="Proteomes" id="UP000654471">
    <property type="component" value="Unassembled WGS sequence"/>
</dbReference>
<accession>A0ABQ2V5K0</accession>
<dbReference type="EMBL" id="BMRP01000013">
    <property type="protein sequence ID" value="GGU70109.1"/>
    <property type="molecule type" value="Genomic_DNA"/>
</dbReference>
<keyword evidence="4" id="KW-0808">Transferase</keyword>
<evidence type="ECO:0000256" key="7">
    <source>
        <dbReference type="ARBA" id="ARBA00023136"/>
    </source>
</evidence>
<feature type="transmembrane region" description="Helical" evidence="8">
    <location>
        <begin position="397"/>
        <end position="418"/>
    </location>
</feature>
<comment type="subcellular location">
    <subcellularLocation>
        <location evidence="1">Cell membrane</location>
        <topology evidence="1">Multi-pass membrane protein</topology>
    </subcellularLocation>
</comment>
<keyword evidence="6 8" id="KW-1133">Transmembrane helix</keyword>
<feature type="transmembrane region" description="Helical" evidence="8">
    <location>
        <begin position="339"/>
        <end position="357"/>
    </location>
</feature>
<dbReference type="PANTHER" id="PTHR33908">
    <property type="entry name" value="MANNOSYLTRANSFERASE YKCB-RELATED"/>
    <property type="match status" value="1"/>
</dbReference>
<feature type="transmembrane region" description="Helical" evidence="8">
    <location>
        <begin position="239"/>
        <end position="258"/>
    </location>
</feature>
<reference evidence="10" key="1">
    <citation type="journal article" date="2019" name="Int. J. Syst. Evol. Microbiol.">
        <title>The Global Catalogue of Microorganisms (GCM) 10K type strain sequencing project: providing services to taxonomists for standard genome sequencing and annotation.</title>
        <authorList>
            <consortium name="The Broad Institute Genomics Platform"/>
            <consortium name="The Broad Institute Genome Sequencing Center for Infectious Disease"/>
            <person name="Wu L."/>
            <person name="Ma J."/>
        </authorList>
    </citation>
    <scope>NUCLEOTIDE SEQUENCE [LARGE SCALE GENOMIC DNA]</scope>
    <source>
        <strain evidence="10">JCM 3399</strain>
    </source>
</reference>
<evidence type="ECO:0000313" key="10">
    <source>
        <dbReference type="Proteomes" id="UP000654471"/>
    </source>
</evidence>
<keyword evidence="3" id="KW-0328">Glycosyltransferase</keyword>
<evidence type="ECO:0008006" key="11">
    <source>
        <dbReference type="Google" id="ProtNLM"/>
    </source>
</evidence>
<feature type="transmembrane region" description="Helical" evidence="8">
    <location>
        <begin position="204"/>
        <end position="233"/>
    </location>
</feature>
<dbReference type="InterPro" id="IPR050297">
    <property type="entry name" value="LipidA_mod_glycosyltrf_83"/>
</dbReference>
<keyword evidence="5 8" id="KW-0812">Transmembrane</keyword>